<reference evidence="9" key="1">
    <citation type="submission" date="2018-04" db="EMBL/GenBank/DDBJ databases">
        <title>Whole genome sequencing of Hypsizygus marmoreus.</title>
        <authorList>
            <person name="Choi I.-G."/>
            <person name="Min B."/>
            <person name="Kim J.-G."/>
            <person name="Kim S."/>
            <person name="Oh Y.-L."/>
            <person name="Kong W.-S."/>
            <person name="Park H."/>
            <person name="Jeong J."/>
            <person name="Song E.-S."/>
        </authorList>
    </citation>
    <scope>NUCLEOTIDE SEQUENCE [LARGE SCALE GENOMIC DNA]</scope>
    <source>
        <strain evidence="9">51987-8</strain>
    </source>
</reference>
<feature type="transmembrane region" description="Helical" evidence="6">
    <location>
        <begin position="94"/>
        <end position="114"/>
    </location>
</feature>
<dbReference type="EMBL" id="LUEZ02000110">
    <property type="protein sequence ID" value="RDB17709.1"/>
    <property type="molecule type" value="Genomic_DNA"/>
</dbReference>
<dbReference type="AlphaFoldDB" id="A0A369J6M3"/>
<comment type="subcellular location">
    <subcellularLocation>
        <location evidence="1">Membrane</location>
        <topology evidence="1">Multi-pass membrane protein</topology>
    </subcellularLocation>
</comment>
<feature type="transmembrane region" description="Helical" evidence="6">
    <location>
        <begin position="403"/>
        <end position="421"/>
    </location>
</feature>
<feature type="transmembrane region" description="Helical" evidence="6">
    <location>
        <begin position="333"/>
        <end position="358"/>
    </location>
</feature>
<keyword evidence="4 6" id="KW-0472">Membrane</keyword>
<evidence type="ECO:0000256" key="5">
    <source>
        <dbReference type="SAM" id="MobiDB-lite"/>
    </source>
</evidence>
<name>A0A369J6M3_HYPMA</name>
<feature type="compositionally biased region" description="Low complexity" evidence="5">
    <location>
        <begin position="44"/>
        <end position="57"/>
    </location>
</feature>
<feature type="domain" description="Abscisic acid G-protein coupled receptor-like" evidence="7">
    <location>
        <begin position="325"/>
        <end position="511"/>
    </location>
</feature>
<sequence>MLNMLFLEFSALVGLRILAFLGCRKYLLRSLYSDLQTLSLDTTDPLTPDLPQSPSPSESGIQLDSLPAPATQTKVTKMLPNDSSYLHSTVSRSVFSLVFAESCMMFFVLMLQGIDVFLPRTRLLSWQFSLIFLMLIILVIVPLSISVLLAVGSRPSGMTTTRHHLLGPRVCLGLLSVALYLFALSKIPLPHALSSTGTFTAALSRLIVLGTIILGLLSGYGAISNSWAFIPWVSPDRGEPTDQDVATAEYALQSIRNDLNERTAAAERRSALPTTEGSNWFSRVVPNFRGSGDGSSSELQGLQALEYQMSRKLEALRARRDAARYARTLRGRILGIGARVFAFYCVFRIISSTINLIVPSRRPTFPSAQPSGPSYPDLLADLLALVSPYPLNFDDVVSFSRQLSLALVGLIILTSVRRVLLGVTRALRVTSRNLGASLMMLILAQLMGIYLLSTIVQLRNSFPPPPHSPSSGETPNLFSTIPAFEVFGALFDWSFVLAAAASAFVRWGHERVNGVEDV</sequence>
<evidence type="ECO:0000256" key="1">
    <source>
        <dbReference type="ARBA" id="ARBA00004141"/>
    </source>
</evidence>
<protein>
    <submittedName>
        <fullName evidence="9">Golgi pH regulator B</fullName>
    </submittedName>
</protein>
<dbReference type="GO" id="GO:0016020">
    <property type="term" value="C:membrane"/>
    <property type="evidence" value="ECO:0007669"/>
    <property type="project" value="UniProtKB-SubCell"/>
</dbReference>
<evidence type="ECO:0000256" key="4">
    <source>
        <dbReference type="ARBA" id="ARBA00023136"/>
    </source>
</evidence>
<dbReference type="InterPro" id="IPR022535">
    <property type="entry name" value="Golgi_pH-regulator_cons_dom"/>
</dbReference>
<feature type="transmembrane region" description="Helical" evidence="6">
    <location>
        <begin position="163"/>
        <end position="183"/>
    </location>
</feature>
<feature type="transmembrane region" description="Helical" evidence="6">
    <location>
        <begin position="126"/>
        <end position="151"/>
    </location>
</feature>
<dbReference type="InterPro" id="IPR025969">
    <property type="entry name" value="ABA_GPCR_dom"/>
</dbReference>
<organism evidence="9 10">
    <name type="scientific">Hypsizygus marmoreus</name>
    <name type="common">White beech mushroom</name>
    <name type="synonym">Agaricus marmoreus</name>
    <dbReference type="NCBI Taxonomy" id="39966"/>
    <lineage>
        <taxon>Eukaryota</taxon>
        <taxon>Fungi</taxon>
        <taxon>Dikarya</taxon>
        <taxon>Basidiomycota</taxon>
        <taxon>Agaricomycotina</taxon>
        <taxon>Agaricomycetes</taxon>
        <taxon>Agaricomycetidae</taxon>
        <taxon>Agaricales</taxon>
        <taxon>Tricholomatineae</taxon>
        <taxon>Lyophyllaceae</taxon>
        <taxon>Hypsizygus</taxon>
    </lineage>
</organism>
<evidence type="ECO:0000259" key="7">
    <source>
        <dbReference type="Pfam" id="PF12430"/>
    </source>
</evidence>
<feature type="domain" description="Golgi pH regulator conserved" evidence="8">
    <location>
        <begin position="198"/>
        <end position="264"/>
    </location>
</feature>
<dbReference type="OrthoDB" id="264392at2759"/>
<comment type="caution">
    <text evidence="9">The sequence shown here is derived from an EMBL/GenBank/DDBJ whole genome shotgun (WGS) entry which is preliminary data.</text>
</comment>
<evidence type="ECO:0000256" key="2">
    <source>
        <dbReference type="ARBA" id="ARBA00022692"/>
    </source>
</evidence>
<evidence type="ECO:0000313" key="10">
    <source>
        <dbReference type="Proteomes" id="UP000076154"/>
    </source>
</evidence>
<keyword evidence="2 6" id="KW-0812">Transmembrane</keyword>
<dbReference type="PANTHER" id="PTHR15948:SF0">
    <property type="entry name" value="GOLGI PH REGULATOR A-RELATED"/>
    <property type="match status" value="1"/>
</dbReference>
<feature type="transmembrane region" description="Helical" evidence="6">
    <location>
        <begin position="203"/>
        <end position="223"/>
    </location>
</feature>
<dbReference type="Pfam" id="PF12430">
    <property type="entry name" value="ABA_GPCR"/>
    <property type="match status" value="1"/>
</dbReference>
<evidence type="ECO:0000313" key="9">
    <source>
        <dbReference type="EMBL" id="RDB17709.1"/>
    </source>
</evidence>
<dbReference type="Proteomes" id="UP000076154">
    <property type="component" value="Unassembled WGS sequence"/>
</dbReference>
<dbReference type="PANTHER" id="PTHR15948">
    <property type="entry name" value="G-PROTEIN COUPLED RECEPTOR 89-RELATED"/>
    <property type="match status" value="1"/>
</dbReference>
<dbReference type="InterPro" id="IPR015672">
    <property type="entry name" value="GPHR/GTG"/>
</dbReference>
<dbReference type="Pfam" id="PF12537">
    <property type="entry name" value="GPHR_N"/>
    <property type="match status" value="1"/>
</dbReference>
<accession>A0A369J6M3</accession>
<evidence type="ECO:0000259" key="8">
    <source>
        <dbReference type="Pfam" id="PF12537"/>
    </source>
</evidence>
<feature type="transmembrane region" description="Helical" evidence="6">
    <location>
        <begin position="433"/>
        <end position="457"/>
    </location>
</feature>
<keyword evidence="3 6" id="KW-1133">Transmembrane helix</keyword>
<evidence type="ECO:0000256" key="3">
    <source>
        <dbReference type="ARBA" id="ARBA00022989"/>
    </source>
</evidence>
<dbReference type="InParanoid" id="A0A369J6M3"/>
<feature type="transmembrane region" description="Helical" evidence="6">
    <location>
        <begin position="477"/>
        <end position="501"/>
    </location>
</feature>
<proteinExistence type="predicted"/>
<feature type="transmembrane region" description="Helical" evidence="6">
    <location>
        <begin position="6"/>
        <end position="23"/>
    </location>
</feature>
<gene>
    <name evidence="9" type="primary">GPR89B</name>
    <name evidence="9" type="ORF">Hypma_001174</name>
</gene>
<keyword evidence="10" id="KW-1185">Reference proteome</keyword>
<evidence type="ECO:0000256" key="6">
    <source>
        <dbReference type="SAM" id="Phobius"/>
    </source>
</evidence>
<feature type="region of interest" description="Disordered" evidence="5">
    <location>
        <begin position="44"/>
        <end position="63"/>
    </location>
</feature>